<keyword evidence="4" id="KW-1185">Reference proteome</keyword>
<dbReference type="GO" id="GO:0019748">
    <property type="term" value="P:secondary metabolic process"/>
    <property type="evidence" value="ECO:0007669"/>
    <property type="project" value="TreeGrafter"/>
</dbReference>
<dbReference type="InterPro" id="IPR006680">
    <property type="entry name" value="Amidohydro-rel"/>
</dbReference>
<evidence type="ECO:0000256" key="1">
    <source>
        <dbReference type="ARBA" id="ARBA00023239"/>
    </source>
</evidence>
<dbReference type="RefSeq" id="WP_052565590.1">
    <property type="nucleotide sequence ID" value="NZ_JXUW01000006.1"/>
</dbReference>
<dbReference type="EMBL" id="JXUW01000006">
    <property type="protein sequence ID" value="KJE77267.1"/>
    <property type="molecule type" value="Genomic_DNA"/>
</dbReference>
<protein>
    <submittedName>
        <fullName evidence="3">Amidohydrolase</fullName>
    </submittedName>
</protein>
<dbReference type="eggNOG" id="COG2159">
    <property type="taxonomic scope" value="Bacteria"/>
</dbReference>
<accession>A0A0D8FYA9</accession>
<sequence>MNPSIGRRVVDVHAHFAPLTSSSSTGPDPWISRDGSATAVWYHGSHVDSLVREVVDPTILIAGEEAIGIQEAVLSPWVALLPQTEDPNLAEAACQRLNAAMAETVAREPRLSAMAAVPMIEPARAIRVLTEARAGGLTGVEIVPTVAGEFVGGERFEEFWASVAETRTPVFIHPSSKGMGIDALQGGYLWNSVGNPVETAIVGAQLVLSGLVERYPDLRIILAHAGGVLPSVFGRIDHSFSVRPEPKSRLSHEPSWSFRRLFYDTIAHGERELAALLAAVGPSQLLFGTDHPFDMGDYDQLTGLESLGLDPVALEAILGGTAARLFGLAAVQA</sequence>
<dbReference type="GO" id="GO:0016787">
    <property type="term" value="F:hydrolase activity"/>
    <property type="evidence" value="ECO:0007669"/>
    <property type="project" value="UniProtKB-KW"/>
</dbReference>
<dbReference type="Pfam" id="PF04909">
    <property type="entry name" value="Amidohydro_2"/>
    <property type="match status" value="1"/>
</dbReference>
<keyword evidence="3" id="KW-0378">Hydrolase</keyword>
<dbReference type="PANTHER" id="PTHR21240">
    <property type="entry name" value="2-AMINO-3-CARBOXYLMUCONATE-6-SEMIALDEHYDE DECARBOXYLASE"/>
    <property type="match status" value="1"/>
</dbReference>
<gene>
    <name evidence="3" type="ORF">FEAC_09790</name>
</gene>
<dbReference type="SUPFAM" id="SSF51556">
    <property type="entry name" value="Metallo-dependent hydrolases"/>
    <property type="match status" value="1"/>
</dbReference>
<dbReference type="InterPro" id="IPR032465">
    <property type="entry name" value="ACMSD"/>
</dbReference>
<keyword evidence="1" id="KW-0456">Lyase</keyword>
<dbReference type="AlphaFoldDB" id="A0A0D8FYA9"/>
<dbReference type="PANTHER" id="PTHR21240:SF28">
    <property type="entry name" value="ISO-OROTATE DECARBOXYLASE (EUROFUNG)"/>
    <property type="match status" value="1"/>
</dbReference>
<dbReference type="GeneID" id="78372243"/>
<evidence type="ECO:0000259" key="2">
    <source>
        <dbReference type="Pfam" id="PF04909"/>
    </source>
</evidence>
<dbReference type="STRING" id="1121877.FEAC_09790"/>
<evidence type="ECO:0000313" key="4">
    <source>
        <dbReference type="Proteomes" id="UP000032336"/>
    </source>
</evidence>
<feature type="domain" description="Amidohydrolase-related" evidence="2">
    <location>
        <begin position="10"/>
        <end position="328"/>
    </location>
</feature>
<dbReference type="GO" id="GO:0005737">
    <property type="term" value="C:cytoplasm"/>
    <property type="evidence" value="ECO:0007669"/>
    <property type="project" value="TreeGrafter"/>
</dbReference>
<name>A0A0D8FYA9_9ACTN</name>
<dbReference type="InterPro" id="IPR032466">
    <property type="entry name" value="Metal_Hydrolase"/>
</dbReference>
<dbReference type="OrthoDB" id="8673173at2"/>
<dbReference type="Proteomes" id="UP000032336">
    <property type="component" value="Unassembled WGS sequence"/>
</dbReference>
<comment type="caution">
    <text evidence="3">The sequence shown here is derived from an EMBL/GenBank/DDBJ whole genome shotgun (WGS) entry which is preliminary data.</text>
</comment>
<reference evidence="3 4" key="1">
    <citation type="submission" date="2015-01" db="EMBL/GenBank/DDBJ databases">
        <title>Draft genome of the acidophilic iron oxidizer Ferrimicrobium acidiphilum strain T23.</title>
        <authorList>
            <person name="Poehlein A."/>
            <person name="Eisen S."/>
            <person name="Schloemann M."/>
            <person name="Johnson B.D."/>
            <person name="Daniel R."/>
            <person name="Muehling M."/>
        </authorList>
    </citation>
    <scope>NUCLEOTIDE SEQUENCE [LARGE SCALE GENOMIC DNA]</scope>
    <source>
        <strain evidence="3 4">T23</strain>
    </source>
</reference>
<proteinExistence type="predicted"/>
<dbReference type="GO" id="GO:0016831">
    <property type="term" value="F:carboxy-lyase activity"/>
    <property type="evidence" value="ECO:0007669"/>
    <property type="project" value="InterPro"/>
</dbReference>
<dbReference type="Gene3D" id="3.20.20.140">
    <property type="entry name" value="Metal-dependent hydrolases"/>
    <property type="match status" value="1"/>
</dbReference>
<organism evidence="3 4">
    <name type="scientific">Ferrimicrobium acidiphilum DSM 19497</name>
    <dbReference type="NCBI Taxonomy" id="1121877"/>
    <lineage>
        <taxon>Bacteria</taxon>
        <taxon>Bacillati</taxon>
        <taxon>Actinomycetota</taxon>
        <taxon>Acidimicrobiia</taxon>
        <taxon>Acidimicrobiales</taxon>
        <taxon>Acidimicrobiaceae</taxon>
        <taxon>Ferrimicrobium</taxon>
    </lineage>
</organism>
<evidence type="ECO:0000313" key="3">
    <source>
        <dbReference type="EMBL" id="KJE77267.1"/>
    </source>
</evidence>